<dbReference type="InterPro" id="IPR003313">
    <property type="entry name" value="AraC-bd"/>
</dbReference>
<keyword evidence="1" id="KW-0805">Transcription regulation</keyword>
<evidence type="ECO:0000256" key="2">
    <source>
        <dbReference type="ARBA" id="ARBA00023125"/>
    </source>
</evidence>
<dbReference type="InterPro" id="IPR037923">
    <property type="entry name" value="HTH-like"/>
</dbReference>
<evidence type="ECO:0000259" key="4">
    <source>
        <dbReference type="PROSITE" id="PS01124"/>
    </source>
</evidence>
<feature type="domain" description="HTH araC/xylS-type" evidence="4">
    <location>
        <begin position="205"/>
        <end position="277"/>
    </location>
</feature>
<dbReference type="InterPro" id="IPR014710">
    <property type="entry name" value="RmlC-like_jellyroll"/>
</dbReference>
<dbReference type="Gene3D" id="1.10.10.60">
    <property type="entry name" value="Homeodomain-like"/>
    <property type="match status" value="2"/>
</dbReference>
<dbReference type="Proteomes" id="UP001344632">
    <property type="component" value="Unassembled WGS sequence"/>
</dbReference>
<keyword evidence="6" id="KW-1185">Reference proteome</keyword>
<dbReference type="InterPro" id="IPR009057">
    <property type="entry name" value="Homeodomain-like_sf"/>
</dbReference>
<dbReference type="EMBL" id="JARLKZ010000018">
    <property type="protein sequence ID" value="MEC0242720.1"/>
    <property type="molecule type" value="Genomic_DNA"/>
</dbReference>
<evidence type="ECO:0000313" key="6">
    <source>
        <dbReference type="Proteomes" id="UP001344632"/>
    </source>
</evidence>
<evidence type="ECO:0000313" key="5">
    <source>
        <dbReference type="EMBL" id="MEC0242720.1"/>
    </source>
</evidence>
<keyword evidence="2" id="KW-0238">DNA-binding</keyword>
<name>A0ABU6GSI3_9BACL</name>
<reference evidence="5 6" key="1">
    <citation type="submission" date="2023-03" db="EMBL/GenBank/DDBJ databases">
        <title>Bacillus Genome Sequencing.</title>
        <authorList>
            <person name="Dunlap C."/>
        </authorList>
    </citation>
    <scope>NUCLEOTIDE SEQUENCE [LARGE SCALE GENOMIC DNA]</scope>
    <source>
        <strain evidence="5 6">BD-525</strain>
    </source>
</reference>
<dbReference type="SUPFAM" id="SSF51215">
    <property type="entry name" value="Regulatory protein AraC"/>
    <property type="match status" value="1"/>
</dbReference>
<sequence>MMKLLAADGIDSEIQAHYRLISSVRDTIGMHTHDFFELFLILKGSVVHVINGSRQLLKENALVFIRDRDVHCYEQTTDGDCQFINLSFNREVMDDLISFLGEGFPSERLLEPAMPPSTLLSKTEKEYVRYRLDQLSLIPQEKKLAIKAEVRAILTDLFSRYIKAEADPMDLTGQPIWFKTLCRDAKKKEHFTRGTAALVGLSGKSHAYVCRMFRKHLGMSPTQFINELRMSYAENLLLNTDMEIVDISLEIGLDNVSYFYDLFKRKHNLTPHRYRQFGIMRR</sequence>
<proteinExistence type="predicted"/>
<protein>
    <submittedName>
        <fullName evidence="5">AraC family transcriptional regulator</fullName>
    </submittedName>
</protein>
<dbReference type="SMART" id="SM00342">
    <property type="entry name" value="HTH_ARAC"/>
    <property type="match status" value="1"/>
</dbReference>
<dbReference type="PANTHER" id="PTHR43280:SF2">
    <property type="entry name" value="HTH-TYPE TRANSCRIPTIONAL REGULATOR EXSA"/>
    <property type="match status" value="1"/>
</dbReference>
<dbReference type="PANTHER" id="PTHR43280">
    <property type="entry name" value="ARAC-FAMILY TRANSCRIPTIONAL REGULATOR"/>
    <property type="match status" value="1"/>
</dbReference>
<dbReference type="RefSeq" id="WP_326090493.1">
    <property type="nucleotide sequence ID" value="NZ_JARLKZ010000018.1"/>
</dbReference>
<evidence type="ECO:0000256" key="1">
    <source>
        <dbReference type="ARBA" id="ARBA00023015"/>
    </source>
</evidence>
<evidence type="ECO:0000256" key="3">
    <source>
        <dbReference type="ARBA" id="ARBA00023163"/>
    </source>
</evidence>
<dbReference type="InterPro" id="IPR018062">
    <property type="entry name" value="HTH_AraC-typ_CS"/>
</dbReference>
<comment type="caution">
    <text evidence="5">The sequence shown here is derived from an EMBL/GenBank/DDBJ whole genome shotgun (WGS) entry which is preliminary data.</text>
</comment>
<dbReference type="Pfam" id="PF02311">
    <property type="entry name" value="AraC_binding"/>
    <property type="match status" value="1"/>
</dbReference>
<dbReference type="PROSITE" id="PS01124">
    <property type="entry name" value="HTH_ARAC_FAMILY_2"/>
    <property type="match status" value="1"/>
</dbReference>
<organism evidence="5 6">
    <name type="scientific">Paenibacillus dokdonensis</name>
    <dbReference type="NCBI Taxonomy" id="2567944"/>
    <lineage>
        <taxon>Bacteria</taxon>
        <taxon>Bacillati</taxon>
        <taxon>Bacillota</taxon>
        <taxon>Bacilli</taxon>
        <taxon>Bacillales</taxon>
        <taxon>Paenibacillaceae</taxon>
        <taxon>Paenibacillus</taxon>
    </lineage>
</organism>
<dbReference type="Pfam" id="PF12833">
    <property type="entry name" value="HTH_18"/>
    <property type="match status" value="1"/>
</dbReference>
<accession>A0ABU6GSI3</accession>
<dbReference type="InterPro" id="IPR018060">
    <property type="entry name" value="HTH_AraC"/>
</dbReference>
<dbReference type="PROSITE" id="PS00041">
    <property type="entry name" value="HTH_ARAC_FAMILY_1"/>
    <property type="match status" value="1"/>
</dbReference>
<dbReference type="SUPFAM" id="SSF46689">
    <property type="entry name" value="Homeodomain-like"/>
    <property type="match status" value="1"/>
</dbReference>
<gene>
    <name evidence="5" type="ORF">P4H66_23195</name>
</gene>
<keyword evidence="3" id="KW-0804">Transcription</keyword>
<dbReference type="Gene3D" id="2.60.120.10">
    <property type="entry name" value="Jelly Rolls"/>
    <property type="match status" value="1"/>
</dbReference>